<keyword evidence="3" id="KW-1185">Reference proteome</keyword>
<accession>A0ABQ9E9E3</accession>
<dbReference type="Proteomes" id="UP001217089">
    <property type="component" value="Unassembled WGS sequence"/>
</dbReference>
<keyword evidence="1" id="KW-0812">Transmembrane</keyword>
<sequence>MSQAISCTNGCSNTFKKEFQIRNFYLGFNQPRLFVLSQCGHQFLYPLWNNNPGTLAKHVFNSVFTIVNISLSAMPVRLLHFYQPVLFGLVYLIFSLIFQLGFNNSAIYPILDWTNLSFTIPIALCLLLVALPLFHLLFYVFYQLRVYIAYRCCNKTSRSIERDSEFNIFVSFLFVFLMTLRERIKTGLQNCNFNNGHKHLLSCKEHLGLIVKGLFLLANSLVRDISLVGVIFDLGN</sequence>
<reference evidence="2 3" key="1">
    <citation type="submission" date="2022-12" db="EMBL/GenBank/DDBJ databases">
        <title>Chromosome-level genome of Tegillarca granosa.</title>
        <authorList>
            <person name="Kim J."/>
        </authorList>
    </citation>
    <scope>NUCLEOTIDE SEQUENCE [LARGE SCALE GENOMIC DNA]</scope>
    <source>
        <strain evidence="2">Teg-2019</strain>
        <tissue evidence="2">Adductor muscle</tissue>
    </source>
</reference>
<name>A0ABQ9E9E3_TEGGR</name>
<proteinExistence type="predicted"/>
<comment type="caution">
    <text evidence="2">The sequence shown here is derived from an EMBL/GenBank/DDBJ whole genome shotgun (WGS) entry which is preliminary data.</text>
</comment>
<organism evidence="2 3">
    <name type="scientific">Tegillarca granosa</name>
    <name type="common">Malaysian cockle</name>
    <name type="synonym">Anadara granosa</name>
    <dbReference type="NCBI Taxonomy" id="220873"/>
    <lineage>
        <taxon>Eukaryota</taxon>
        <taxon>Metazoa</taxon>
        <taxon>Spiralia</taxon>
        <taxon>Lophotrochozoa</taxon>
        <taxon>Mollusca</taxon>
        <taxon>Bivalvia</taxon>
        <taxon>Autobranchia</taxon>
        <taxon>Pteriomorphia</taxon>
        <taxon>Arcoida</taxon>
        <taxon>Arcoidea</taxon>
        <taxon>Arcidae</taxon>
        <taxon>Tegillarca</taxon>
    </lineage>
</organism>
<dbReference type="EMBL" id="JARBDR010000918">
    <property type="protein sequence ID" value="KAJ8301969.1"/>
    <property type="molecule type" value="Genomic_DNA"/>
</dbReference>
<feature type="transmembrane region" description="Helical" evidence="1">
    <location>
        <begin position="79"/>
        <end position="98"/>
    </location>
</feature>
<evidence type="ECO:0000313" key="3">
    <source>
        <dbReference type="Proteomes" id="UP001217089"/>
    </source>
</evidence>
<evidence type="ECO:0000313" key="2">
    <source>
        <dbReference type="EMBL" id="KAJ8301969.1"/>
    </source>
</evidence>
<keyword evidence="1" id="KW-1133">Transmembrane helix</keyword>
<keyword evidence="1" id="KW-0472">Membrane</keyword>
<gene>
    <name evidence="2" type="ORF">KUTeg_020956</name>
</gene>
<protein>
    <submittedName>
        <fullName evidence="2">Uncharacterized protein</fullName>
    </submittedName>
</protein>
<dbReference type="PANTHER" id="PTHR12242">
    <property type="entry name" value="OS02G0130600 PROTEIN-RELATED"/>
    <property type="match status" value="1"/>
</dbReference>
<evidence type="ECO:0000256" key="1">
    <source>
        <dbReference type="SAM" id="Phobius"/>
    </source>
</evidence>
<feature type="transmembrane region" description="Helical" evidence="1">
    <location>
        <begin position="118"/>
        <end position="142"/>
    </location>
</feature>
<dbReference type="PANTHER" id="PTHR12242:SF1">
    <property type="entry name" value="MYND-TYPE DOMAIN-CONTAINING PROTEIN"/>
    <property type="match status" value="1"/>
</dbReference>